<feature type="non-terminal residue" evidence="1">
    <location>
        <position position="137"/>
    </location>
</feature>
<comment type="caution">
    <text evidence="1">The sequence shown here is derived from an EMBL/GenBank/DDBJ whole genome shotgun (WGS) entry which is preliminary data.</text>
</comment>
<name>X1UN11_9ZZZZ</name>
<accession>X1UN11</accession>
<gene>
    <name evidence="1" type="ORF">S12H4_59848</name>
</gene>
<reference evidence="1" key="1">
    <citation type="journal article" date="2014" name="Front. Microbiol.">
        <title>High frequency of phylogenetically diverse reductive dehalogenase-homologous genes in deep subseafloor sedimentary metagenomes.</title>
        <authorList>
            <person name="Kawai M."/>
            <person name="Futagami T."/>
            <person name="Toyoda A."/>
            <person name="Takaki Y."/>
            <person name="Nishi S."/>
            <person name="Hori S."/>
            <person name="Arai W."/>
            <person name="Tsubouchi T."/>
            <person name="Morono Y."/>
            <person name="Uchiyama I."/>
            <person name="Ito T."/>
            <person name="Fujiyama A."/>
            <person name="Inagaki F."/>
            <person name="Takami H."/>
        </authorList>
    </citation>
    <scope>NUCLEOTIDE SEQUENCE</scope>
    <source>
        <strain evidence="1">Expedition CK06-06</strain>
    </source>
</reference>
<sequence>MALAKYGGGVIQLSGSIAGNTYARNRFGNYIRARTKPVNPRSARQSGARINIMWLAEQWRESPMNDARRLAWGTYAASVNWNNALGEATILTGFNHFIRSNAALARAGGSLIIDGPAAAGLPPGDPAFAVVANATTQ</sequence>
<dbReference type="EMBL" id="BARW01039233">
    <property type="protein sequence ID" value="GAJ18904.1"/>
    <property type="molecule type" value="Genomic_DNA"/>
</dbReference>
<proteinExistence type="predicted"/>
<evidence type="ECO:0000313" key="1">
    <source>
        <dbReference type="EMBL" id="GAJ18904.1"/>
    </source>
</evidence>
<dbReference type="AlphaFoldDB" id="X1UN11"/>
<protein>
    <submittedName>
        <fullName evidence="1">Uncharacterized protein</fullName>
    </submittedName>
</protein>
<organism evidence="1">
    <name type="scientific">marine sediment metagenome</name>
    <dbReference type="NCBI Taxonomy" id="412755"/>
    <lineage>
        <taxon>unclassified sequences</taxon>
        <taxon>metagenomes</taxon>
        <taxon>ecological metagenomes</taxon>
    </lineage>
</organism>